<dbReference type="GO" id="GO:0005524">
    <property type="term" value="F:ATP binding"/>
    <property type="evidence" value="ECO:0007669"/>
    <property type="project" value="UniProtKB-KW"/>
</dbReference>
<dbReference type="InterPro" id="IPR020059">
    <property type="entry name" value="Glu/Gln-tRNA-synth_Ib_codon-bd"/>
</dbReference>
<evidence type="ECO:0000256" key="6">
    <source>
        <dbReference type="ARBA" id="ARBA00023146"/>
    </source>
</evidence>
<dbReference type="SMART" id="SM00946">
    <property type="entry name" value="ProRS-C_1"/>
    <property type="match status" value="1"/>
</dbReference>
<dbReference type="InterPro" id="IPR020058">
    <property type="entry name" value="Glu/Gln-tRNA-synth_Ib_cat-dom"/>
</dbReference>
<feature type="region of interest" description="Disordered" evidence="7">
    <location>
        <begin position="693"/>
        <end position="735"/>
    </location>
</feature>
<accession>A0A8C5BCS9</accession>
<dbReference type="GO" id="GO:0005737">
    <property type="term" value="C:cytoplasm"/>
    <property type="evidence" value="ECO:0007669"/>
    <property type="project" value="InterPro"/>
</dbReference>
<dbReference type="InterPro" id="IPR004154">
    <property type="entry name" value="Anticodon-bd"/>
</dbReference>
<dbReference type="Gene3D" id="2.40.240.10">
    <property type="entry name" value="Ribosomal Protein L25, Chain P"/>
    <property type="match status" value="1"/>
</dbReference>
<dbReference type="SUPFAM" id="SSF47616">
    <property type="entry name" value="GST C-terminal domain-like"/>
    <property type="match status" value="1"/>
</dbReference>
<dbReference type="InterPro" id="IPR014729">
    <property type="entry name" value="Rossmann-like_a/b/a_fold"/>
</dbReference>
<keyword evidence="3" id="KW-0067">ATP-binding</keyword>
<feature type="domain" description="Aminoacyl-transfer RNA synthetases class-II family profile" evidence="8">
    <location>
        <begin position="1119"/>
        <end position="1360"/>
    </location>
</feature>
<dbReference type="Gene3D" id="1.20.1050.130">
    <property type="match status" value="1"/>
</dbReference>
<dbReference type="Gene3D" id="3.30.930.10">
    <property type="entry name" value="Bira Bifunctional Protein, Domain 2"/>
    <property type="match status" value="2"/>
</dbReference>
<feature type="compositionally biased region" description="Low complexity" evidence="7">
    <location>
        <begin position="947"/>
        <end position="969"/>
    </location>
</feature>
<dbReference type="PROSITE" id="PS00762">
    <property type="entry name" value="WHEP_TRS_1"/>
    <property type="match status" value="3"/>
</dbReference>
<keyword evidence="2" id="KW-0547">Nucleotide-binding</keyword>
<dbReference type="Gene3D" id="3.90.800.10">
    <property type="entry name" value="Glutamyl-tRNA Synthetase, Domain 3"/>
    <property type="match status" value="1"/>
</dbReference>
<dbReference type="Ensembl" id="ENSGMOT00000046791.1">
    <property type="protein sequence ID" value="ENSGMOP00000044953.1"/>
    <property type="gene ID" value="ENSGMOG00000009984.2"/>
</dbReference>
<feature type="compositionally biased region" description="Gly residues" evidence="7">
    <location>
        <begin position="1068"/>
        <end position="1080"/>
    </location>
</feature>
<evidence type="ECO:0000256" key="3">
    <source>
        <dbReference type="ARBA" id="ARBA00022840"/>
    </source>
</evidence>
<dbReference type="Pfam" id="PF20974">
    <property type="entry name" value="tRNA-synt_1c_C2"/>
    <property type="match status" value="1"/>
</dbReference>
<dbReference type="Gene3D" id="3.40.50.620">
    <property type="entry name" value="HUPs"/>
    <property type="match status" value="1"/>
</dbReference>
<dbReference type="Gene3D" id="3.40.50.800">
    <property type="entry name" value="Anticodon-binding domain"/>
    <property type="match status" value="1"/>
</dbReference>
<keyword evidence="4" id="KW-0694">RNA-binding</keyword>
<dbReference type="SUPFAM" id="SSF55681">
    <property type="entry name" value="Class II aaRS and biotin synthetases"/>
    <property type="match status" value="1"/>
</dbReference>
<dbReference type="GO" id="GO:0006433">
    <property type="term" value="P:prolyl-tRNA aminoacylation"/>
    <property type="evidence" value="ECO:0007669"/>
    <property type="project" value="InterPro"/>
</dbReference>
<dbReference type="SUPFAM" id="SSF50715">
    <property type="entry name" value="Ribosomal protein L25-like"/>
    <property type="match status" value="1"/>
</dbReference>
<evidence type="ECO:0000256" key="7">
    <source>
        <dbReference type="SAM" id="MobiDB-lite"/>
    </source>
</evidence>
<dbReference type="InterPro" id="IPR001412">
    <property type="entry name" value="aa-tRNA-synth_I_CS"/>
</dbReference>
<dbReference type="Pfam" id="PF00458">
    <property type="entry name" value="WHEP-TRS"/>
    <property type="match status" value="4"/>
</dbReference>
<keyword evidence="6" id="KW-0030">Aminoacyl-tRNA synthetase</keyword>
<dbReference type="HAMAP" id="MF_01571">
    <property type="entry name" value="Pro_tRNA_synth_type3"/>
    <property type="match status" value="1"/>
</dbReference>
<dbReference type="GeneTree" id="ENSGT00550000074815"/>
<dbReference type="InterPro" id="IPR017449">
    <property type="entry name" value="Pro-tRNA_synth_II"/>
</dbReference>
<feature type="compositionally biased region" description="Basic and acidic residues" evidence="7">
    <location>
        <begin position="1034"/>
        <end position="1048"/>
    </location>
</feature>
<organism evidence="10 11">
    <name type="scientific">Gadus morhua</name>
    <name type="common">Atlantic cod</name>
    <dbReference type="NCBI Taxonomy" id="8049"/>
    <lineage>
        <taxon>Eukaryota</taxon>
        <taxon>Metazoa</taxon>
        <taxon>Chordata</taxon>
        <taxon>Craniata</taxon>
        <taxon>Vertebrata</taxon>
        <taxon>Euteleostomi</taxon>
        <taxon>Actinopterygii</taxon>
        <taxon>Neopterygii</taxon>
        <taxon>Teleostei</taxon>
        <taxon>Neoteleostei</taxon>
        <taxon>Acanthomorphata</taxon>
        <taxon>Zeiogadaria</taxon>
        <taxon>Gadariae</taxon>
        <taxon>Gadiformes</taxon>
        <taxon>Gadoidei</taxon>
        <taxon>Gadidae</taxon>
        <taxon>Gadus</taxon>
    </lineage>
</organism>
<dbReference type="GO" id="GO:0017101">
    <property type="term" value="C:aminoacyl-tRNA synthetase multienzyme complex"/>
    <property type="evidence" value="ECO:0007669"/>
    <property type="project" value="UniProtKB-ARBA"/>
</dbReference>
<dbReference type="SUPFAM" id="SSF52374">
    <property type="entry name" value="Nucleotidylyl transferase"/>
    <property type="match status" value="1"/>
</dbReference>
<protein>
    <recommendedName>
        <fullName evidence="12">Glutamate--tRNA ligase</fullName>
    </recommendedName>
</protein>
<evidence type="ECO:0000256" key="1">
    <source>
        <dbReference type="ARBA" id="ARBA00022598"/>
    </source>
</evidence>
<feature type="domain" description="WHEP-TRS" evidence="9">
    <location>
        <begin position="732"/>
        <end position="788"/>
    </location>
</feature>
<dbReference type="PRINTS" id="PR00987">
    <property type="entry name" value="TRNASYNTHGLU"/>
</dbReference>
<evidence type="ECO:0000313" key="11">
    <source>
        <dbReference type="Proteomes" id="UP000694546"/>
    </source>
</evidence>
<keyword evidence="11" id="KW-1185">Reference proteome</keyword>
<dbReference type="SUPFAM" id="SSF64586">
    <property type="entry name" value="C-terminal domain of ProRS"/>
    <property type="match status" value="1"/>
</dbReference>
<evidence type="ECO:0008006" key="12">
    <source>
        <dbReference type="Google" id="ProtNLM"/>
    </source>
</evidence>
<evidence type="ECO:0000256" key="2">
    <source>
        <dbReference type="ARBA" id="ARBA00022741"/>
    </source>
</evidence>
<dbReference type="InterPro" id="IPR036282">
    <property type="entry name" value="Glutathione-S-Trfase_C_sf"/>
</dbReference>
<dbReference type="Gene3D" id="3.30.110.30">
    <property type="entry name" value="C-terminal domain of ProRS"/>
    <property type="match status" value="1"/>
</dbReference>
<dbReference type="Gene3D" id="1.10.287.10">
    <property type="entry name" value="S15/NS1, RNA-binding"/>
    <property type="match status" value="4"/>
</dbReference>
<dbReference type="NCBIfam" id="TIGR00408">
    <property type="entry name" value="proS_fam_I"/>
    <property type="match status" value="1"/>
</dbReference>
<dbReference type="InterPro" id="IPR036621">
    <property type="entry name" value="Anticodon-bd_dom_sf"/>
</dbReference>
<evidence type="ECO:0000313" key="10">
    <source>
        <dbReference type="Ensembl" id="ENSGMOP00000044953.1"/>
    </source>
</evidence>
<name>A0A8C5BCS9_GADMO</name>
<dbReference type="InterPro" id="IPR000738">
    <property type="entry name" value="WHEP-TRS_dom"/>
</dbReference>
<evidence type="ECO:0000259" key="9">
    <source>
        <dbReference type="PROSITE" id="PS51185"/>
    </source>
</evidence>
<dbReference type="SUPFAM" id="SSF47060">
    <property type="entry name" value="S15/NS1 RNA-binding domain"/>
    <property type="match status" value="4"/>
</dbReference>
<dbReference type="SMART" id="SM00991">
    <property type="entry name" value="WHEP-TRS"/>
    <property type="match status" value="4"/>
</dbReference>
<dbReference type="InterPro" id="IPR020056">
    <property type="entry name" value="Rbsml_bL25/Gln-tRNA_synth_N"/>
</dbReference>
<feature type="domain" description="WHEP-TRS" evidence="9">
    <location>
        <begin position="891"/>
        <end position="947"/>
    </location>
</feature>
<dbReference type="InterPro" id="IPR011035">
    <property type="entry name" value="Ribosomal_bL25/Gln-tRNA_synth"/>
</dbReference>
<dbReference type="PANTHER" id="PTHR43382:SF2">
    <property type="entry name" value="BIFUNCTIONAL GLUTAMATE_PROLINE--TRNA LIGASE"/>
    <property type="match status" value="1"/>
</dbReference>
<dbReference type="Proteomes" id="UP000694546">
    <property type="component" value="Chromosome 14"/>
</dbReference>
<evidence type="ECO:0000259" key="8">
    <source>
        <dbReference type="PROSITE" id="PS50862"/>
    </source>
</evidence>
<feature type="compositionally biased region" description="Basic and acidic residues" evidence="7">
    <location>
        <begin position="284"/>
        <end position="294"/>
    </location>
</feature>
<feature type="region of interest" description="Disordered" evidence="7">
    <location>
        <begin position="1029"/>
        <end position="1086"/>
    </location>
</feature>
<dbReference type="CDD" id="cd00807">
    <property type="entry name" value="GlnRS_core"/>
    <property type="match status" value="1"/>
</dbReference>
<dbReference type="PROSITE" id="PS00178">
    <property type="entry name" value="AA_TRNA_LIGASE_I"/>
    <property type="match status" value="1"/>
</dbReference>
<dbReference type="InterPro" id="IPR009068">
    <property type="entry name" value="uS15_NS1_RNA-bd_sf"/>
</dbReference>
<dbReference type="Pfam" id="PF09180">
    <property type="entry name" value="ProRS-C_1"/>
    <property type="match status" value="1"/>
</dbReference>
<feature type="compositionally biased region" description="Polar residues" evidence="7">
    <location>
        <begin position="865"/>
        <end position="875"/>
    </location>
</feature>
<feature type="compositionally biased region" description="Low complexity" evidence="7">
    <location>
        <begin position="712"/>
        <end position="734"/>
    </location>
</feature>
<dbReference type="InterPro" id="IPR002314">
    <property type="entry name" value="aa-tRNA-synt_IIb"/>
</dbReference>
<dbReference type="Pfam" id="PF03129">
    <property type="entry name" value="HGTP_anticodon"/>
    <property type="match status" value="1"/>
</dbReference>
<feature type="compositionally biased region" description="Low complexity" evidence="7">
    <location>
        <begin position="799"/>
        <end position="808"/>
    </location>
</feature>
<feature type="domain" description="WHEP-TRS" evidence="9">
    <location>
        <begin position="973"/>
        <end position="1029"/>
    </location>
</feature>
<dbReference type="InterPro" id="IPR016061">
    <property type="entry name" value="Pro-tRNA_ligase_II_C"/>
</dbReference>
<dbReference type="CDD" id="cd00936">
    <property type="entry name" value="WEPRS_RNA"/>
    <property type="match status" value="4"/>
</dbReference>
<dbReference type="GO" id="GO:0003723">
    <property type="term" value="F:RNA binding"/>
    <property type="evidence" value="ECO:0007669"/>
    <property type="project" value="UniProtKB-KW"/>
</dbReference>
<sequence>MALNLTINPSNPPLGALLAAEHVKGSVNLSVEEGKDTKLHVSDTVQFSDVNSITRYLARVAPAMGLYGANMMEQTEVDHWLEFSSRRLCSQKGLALALGELEKALSLRTFLVGHALTLADLCVWAALKGPSLCPEGSPVPDPSPILHLPPVLTLTLIEFSSSLEKKQDLGKFVELPGAEMGKVVVRFPPEASGYLHIGHAKAALLNQHYQVTFKGKLIMRFDDTNPEKEKEDFEKVILEDVAMLQITPDQFTYTSDHFPVILKMGEQLLTEGKAYIDNTPPEQMKLEREQRTESANRSNSVEKNLKMWAEMKAGSEAGQCCCMRAKIDMASNNGCLRDPTLFRCKNAAHPRTGTTYRVYPTYDFACPIVDSLEGVTHALRTTEYHDRDDQFYWVIDALRLRKPYIWEYARLNLNNTVLSKRKLTWFVDQGYVDGWDDPRFPTVRGVLRRGMTVEGLKQFIAAQGGSRSVVNMEWDKIWAFNKKVIDPVAPRYTALSKSYVVPVAVSDAVEEMKMAAKHPKNTEVGMKEVWYGPKVLVDGADAETFSVGEVVTFINWGNLIITKINKDAGGKVSSLEARLNLENTDFKKTTKITWLTDTQRAPLLPAVCINYLHLITKPVLGKEEDFKAFINKESKLEEQMLGDPCLKDLKKGDVIQLQRRGFYICDQPYEPISPNSCKESPCVLLYIPDGHTKEMPTSGSKNKPGMTPPSPAAATTNASSSSSNSSSSSSSSSSCIYTRVTEQGELVRKLKTEKAPKDQIDAAVKQLLALKAEFKQITGQDYKPGMTPPSNAAPPCPKTTTNTSSSSSAPVGLYEQVSQQGEVVRKLKTEKVPKDQIDAAVKQLLALKAEFKQITGQDYKPGMTPPTNTAPSCPKTTCSSSSSTTSSSSSAHSGLYEQVSNQGELVRKLKSEKASKDQVDAAVKQLLALKAEYKKETGQDYKPGMAPTPAAQAPAAKAPAAQAPVAQAPGGTEAAGLYEQVAQQGETLRKLKSEKAPKEQVDEAIKALLALKGQYKTLTGQDYKPLAAAGATGGEEKSRKEKENKCEKQGGGGGGPKKAKGEKPAPGGKEGSGGAGGEGSGPKKQTRLGLEAKKEENLSDWYSQVITKSEMIEYYDVSGCYVLRPWSYAIWESIKEFFDAGIKKLGVENCYFPMFVSQAALEKEKSHIEDFAPEIFWCRRSVVTALRQSMYPAYAKWVQSHRDLPIKLNQWCNVVRWEFKHPQPFLRTREFLWQEGHTAFATREEAVVEVMEILELYARVYEELLAIPVVRGRKTEKEKFAGGDYTTTVEAFISASGRAIQGATSHHLGQNFSKMFEIVFEDPKKPGEKQFAFQNSWGITTRTIGVLTMVHGDNMGLVLPPRVACLQVIIIPCGITASLPEAEKDLLLAKCTQYNSCLLKADIRVKADVRDNYSPGWKFNHWELKGVPIRLEVGPKDVKQHQCVVVRRDTGEKHTVPEADVVKTLTTMLEDIQNNLFTRASADLKKHMVTAETMEQLQKELEQGRIVQIPFCGAIKCEDWIKKTTTKDQDLEAGAPSMGAKGLCIPFNPLKTLQPGQMCLCGQEPAKYYTLFGRSY</sequence>
<dbReference type="GO" id="GO:0004818">
    <property type="term" value="F:glutamate-tRNA ligase activity"/>
    <property type="evidence" value="ECO:0007669"/>
    <property type="project" value="UniProtKB-EC"/>
</dbReference>
<dbReference type="PROSITE" id="PS51185">
    <property type="entry name" value="WHEP_TRS_2"/>
    <property type="match status" value="4"/>
</dbReference>
<feature type="region of interest" description="Disordered" evidence="7">
    <location>
        <begin position="279"/>
        <end position="300"/>
    </location>
</feature>
<feature type="region of interest" description="Disordered" evidence="7">
    <location>
        <begin position="780"/>
        <end position="810"/>
    </location>
</feature>
<dbReference type="InterPro" id="IPR004499">
    <property type="entry name" value="Pro-tRNA-ligase_IIa_arc-type"/>
</dbReference>
<keyword evidence="5" id="KW-0648">Protein biosynthesis</keyword>
<dbReference type="HAMAP" id="MF_02076">
    <property type="entry name" value="Glu_tRNA_synth_type2"/>
    <property type="match status" value="1"/>
</dbReference>
<dbReference type="Pfam" id="PF00749">
    <property type="entry name" value="tRNA-synt_1c"/>
    <property type="match status" value="1"/>
</dbReference>
<dbReference type="CDD" id="cd00778">
    <property type="entry name" value="ProRS_core_arch_euk"/>
    <property type="match status" value="1"/>
</dbReference>
<dbReference type="NCBIfam" id="TIGR00463">
    <property type="entry name" value="gltX_arch"/>
    <property type="match status" value="1"/>
</dbReference>
<dbReference type="GO" id="GO:0004827">
    <property type="term" value="F:proline-tRNA ligase activity"/>
    <property type="evidence" value="ECO:0007669"/>
    <property type="project" value="UniProtKB-EC"/>
</dbReference>
<dbReference type="GO" id="GO:0046872">
    <property type="term" value="F:metal ion binding"/>
    <property type="evidence" value="ECO:0007669"/>
    <property type="project" value="UniProtKB-KW"/>
</dbReference>
<evidence type="ECO:0000256" key="5">
    <source>
        <dbReference type="ARBA" id="ARBA00022917"/>
    </source>
</evidence>
<keyword evidence="1" id="KW-0436">Ligase</keyword>
<dbReference type="InterPro" id="IPR045864">
    <property type="entry name" value="aa-tRNA-synth_II/BPL/LPL"/>
</dbReference>
<feature type="compositionally biased region" description="Low complexity" evidence="7">
    <location>
        <begin position="876"/>
        <end position="890"/>
    </location>
</feature>
<dbReference type="CDD" id="cd00862">
    <property type="entry name" value="ProRS_anticodon_zinc"/>
    <property type="match status" value="1"/>
</dbReference>
<proteinExistence type="inferred from homology"/>
<dbReference type="InterPro" id="IPR000924">
    <property type="entry name" value="Glu/Gln-tRNA-synth"/>
</dbReference>
<dbReference type="InterPro" id="IPR033721">
    <property type="entry name" value="ProRS_core_arch_euk"/>
</dbReference>
<dbReference type="InterPro" id="IPR020061">
    <property type="entry name" value="Glu_tRNA_lig_a-bdl"/>
</dbReference>
<feature type="domain" description="WHEP-TRS" evidence="9">
    <location>
        <begin position="809"/>
        <end position="865"/>
    </location>
</feature>
<dbReference type="Pfam" id="PF00587">
    <property type="entry name" value="tRNA-synt_2b"/>
    <property type="match status" value="1"/>
</dbReference>
<dbReference type="Pfam" id="PF03950">
    <property type="entry name" value="tRNA-synt_1c_C"/>
    <property type="match status" value="1"/>
</dbReference>
<reference evidence="10" key="2">
    <citation type="submission" date="2025-09" db="UniProtKB">
        <authorList>
            <consortium name="Ensembl"/>
        </authorList>
    </citation>
    <scope>IDENTIFICATION</scope>
</reference>
<dbReference type="InterPro" id="IPR006195">
    <property type="entry name" value="aa-tRNA-synth_II"/>
</dbReference>
<dbReference type="InterPro" id="IPR004526">
    <property type="entry name" value="Glu-tRNA-synth_arc/euk"/>
</dbReference>
<dbReference type="Gene3D" id="1.10.1160.10">
    <property type="entry name" value="Glutamyl-trna Synthetase, Domain 2"/>
    <property type="match status" value="1"/>
</dbReference>
<reference evidence="10" key="1">
    <citation type="submission" date="2025-08" db="UniProtKB">
        <authorList>
            <consortium name="Ensembl"/>
        </authorList>
    </citation>
    <scope>IDENTIFICATION</scope>
</reference>
<feature type="region of interest" description="Disordered" evidence="7">
    <location>
        <begin position="938"/>
        <end position="971"/>
    </location>
</feature>
<evidence type="ECO:0000256" key="4">
    <source>
        <dbReference type="ARBA" id="ARBA00022884"/>
    </source>
</evidence>
<dbReference type="PANTHER" id="PTHR43382">
    <property type="entry name" value="PROLYL-TRNA SYNTHETASE"/>
    <property type="match status" value="1"/>
</dbReference>
<dbReference type="InterPro" id="IPR049437">
    <property type="entry name" value="tRNA-synt_1c_C2"/>
</dbReference>
<dbReference type="GO" id="GO:0006424">
    <property type="term" value="P:glutamyl-tRNA aminoacylation"/>
    <property type="evidence" value="ECO:0007669"/>
    <property type="project" value="InterPro"/>
</dbReference>
<feature type="region of interest" description="Disordered" evidence="7">
    <location>
        <begin position="857"/>
        <end position="897"/>
    </location>
</feature>
<dbReference type="PROSITE" id="PS50862">
    <property type="entry name" value="AA_TRNA_LIGASE_II"/>
    <property type="match status" value="1"/>
</dbReference>
<dbReference type="SUPFAM" id="SSF52954">
    <property type="entry name" value="Class II aaRS ABD-related"/>
    <property type="match status" value="1"/>
</dbReference>